<sequence>MQVETTSFPDFPKVCGKSDREFEHLLEGCFRLARSFGFFSEQQLFLFDLPDFLFIRLDDRAGVRLHETGEQGFDLRIQFLDLAGIERGILTGAVLALIPRSTEHALGNRELRR</sequence>
<proteinExistence type="predicted"/>
<dbReference type="AlphaFoldDB" id="A0A225NF07"/>
<protein>
    <submittedName>
        <fullName evidence="1">Uncharacterized protein</fullName>
    </submittedName>
</protein>
<reference evidence="1 2" key="1">
    <citation type="submission" date="2013-04" db="EMBL/GenBank/DDBJ databases">
        <title>Oceanicola sp. 22II1-22F33 Genome Sequencing.</title>
        <authorList>
            <person name="Lai Q."/>
            <person name="Li G."/>
            <person name="Shao Z."/>
        </authorList>
    </citation>
    <scope>NUCLEOTIDE SEQUENCE [LARGE SCALE GENOMIC DNA]</scope>
    <source>
        <strain evidence="1 2">22II1-22F33</strain>
    </source>
</reference>
<organism evidence="1 2">
    <name type="scientific">Marinibacterium profundimaris</name>
    <dbReference type="NCBI Taxonomy" id="1679460"/>
    <lineage>
        <taxon>Bacteria</taxon>
        <taxon>Pseudomonadati</taxon>
        <taxon>Pseudomonadota</taxon>
        <taxon>Alphaproteobacteria</taxon>
        <taxon>Rhodobacterales</taxon>
        <taxon>Paracoccaceae</taxon>
        <taxon>Marinibacterium</taxon>
    </lineage>
</organism>
<keyword evidence="2" id="KW-1185">Reference proteome</keyword>
<accession>A0A225NF07</accession>
<dbReference type="RefSeq" id="WP_233152321.1">
    <property type="nucleotide sequence ID" value="NZ_AQQR01000026.1"/>
</dbReference>
<comment type="caution">
    <text evidence="1">The sequence shown here is derived from an EMBL/GenBank/DDBJ whole genome shotgun (WGS) entry which is preliminary data.</text>
</comment>
<dbReference type="EMBL" id="AQQR01000026">
    <property type="protein sequence ID" value="OWU67815.1"/>
    <property type="molecule type" value="Genomic_DNA"/>
</dbReference>
<name>A0A225NF07_9RHOB</name>
<dbReference type="Proteomes" id="UP000215377">
    <property type="component" value="Unassembled WGS sequence"/>
</dbReference>
<evidence type="ECO:0000313" key="2">
    <source>
        <dbReference type="Proteomes" id="UP000215377"/>
    </source>
</evidence>
<gene>
    <name evidence="1" type="ORF">ATO3_25645</name>
</gene>
<evidence type="ECO:0000313" key="1">
    <source>
        <dbReference type="EMBL" id="OWU67815.1"/>
    </source>
</evidence>